<name>A0A4D9DTB4_9SAUR</name>
<evidence type="ECO:0000313" key="1">
    <source>
        <dbReference type="EMBL" id="TFJ98122.1"/>
    </source>
</evidence>
<sequence>MYTPYPETLLGCPMLPTGNFCTHQGLWGWESPSQDMQLLCSTQTAPSSPPKKGLFRVLWCPVGGGAYPTPPAVQWAQHSGSLAQTGSWLGPFPQAQLWDAACVTGQACGGSGKPGLAVAGLVPPGPMVSVSPCMWEPRALTSGAKAGQVPLPGPMVSKLPFSPPTTCGLGPSAPELGGHMLTHVLPPLPPTALSCSCVGD</sequence>
<dbReference type="Proteomes" id="UP000297703">
    <property type="component" value="Unassembled WGS sequence"/>
</dbReference>
<keyword evidence="2" id="KW-1185">Reference proteome</keyword>
<reference evidence="1 2" key="1">
    <citation type="submission" date="2019-04" db="EMBL/GenBank/DDBJ databases">
        <title>Draft genome of the big-headed turtle Platysternon megacephalum.</title>
        <authorList>
            <person name="Gong S."/>
        </authorList>
    </citation>
    <scope>NUCLEOTIDE SEQUENCE [LARGE SCALE GENOMIC DNA]</scope>
    <source>
        <strain evidence="1">DO16091913</strain>
        <tissue evidence="1">Muscle</tissue>
    </source>
</reference>
<protein>
    <submittedName>
        <fullName evidence="1">Uncharacterized protein</fullName>
    </submittedName>
</protein>
<organism evidence="1 2">
    <name type="scientific">Platysternon megacephalum</name>
    <name type="common">big-headed turtle</name>
    <dbReference type="NCBI Taxonomy" id="55544"/>
    <lineage>
        <taxon>Eukaryota</taxon>
        <taxon>Metazoa</taxon>
        <taxon>Chordata</taxon>
        <taxon>Craniata</taxon>
        <taxon>Vertebrata</taxon>
        <taxon>Euteleostomi</taxon>
        <taxon>Archelosauria</taxon>
        <taxon>Testudinata</taxon>
        <taxon>Testudines</taxon>
        <taxon>Cryptodira</taxon>
        <taxon>Durocryptodira</taxon>
        <taxon>Testudinoidea</taxon>
        <taxon>Platysternidae</taxon>
        <taxon>Platysternon</taxon>
    </lineage>
</organism>
<gene>
    <name evidence="1" type="ORF">DR999_PMT19967</name>
</gene>
<reference evidence="1 2" key="2">
    <citation type="submission" date="2019-04" db="EMBL/GenBank/DDBJ databases">
        <title>The genome sequence of big-headed turtle.</title>
        <authorList>
            <person name="Gong S."/>
        </authorList>
    </citation>
    <scope>NUCLEOTIDE SEQUENCE [LARGE SCALE GENOMIC DNA]</scope>
    <source>
        <strain evidence="1">DO16091913</strain>
        <tissue evidence="1">Muscle</tissue>
    </source>
</reference>
<comment type="caution">
    <text evidence="1">The sequence shown here is derived from an EMBL/GenBank/DDBJ whole genome shotgun (WGS) entry which is preliminary data.</text>
</comment>
<accession>A0A4D9DTB4</accession>
<proteinExistence type="predicted"/>
<evidence type="ECO:0000313" key="2">
    <source>
        <dbReference type="Proteomes" id="UP000297703"/>
    </source>
</evidence>
<dbReference type="EMBL" id="QXTE01000424">
    <property type="protein sequence ID" value="TFJ98122.1"/>
    <property type="molecule type" value="Genomic_DNA"/>
</dbReference>
<dbReference type="AlphaFoldDB" id="A0A4D9DTB4"/>